<feature type="compositionally biased region" description="Basic and acidic residues" evidence="5">
    <location>
        <begin position="196"/>
        <end position="206"/>
    </location>
</feature>
<evidence type="ECO:0000256" key="5">
    <source>
        <dbReference type="SAM" id="MobiDB-lite"/>
    </source>
</evidence>
<name>A0ABS8JPS8_9BURK</name>
<feature type="compositionally biased region" description="Basic and acidic residues" evidence="5">
    <location>
        <begin position="82"/>
        <end position="96"/>
    </location>
</feature>
<keyword evidence="3 6" id="KW-1133">Transmembrane helix</keyword>
<keyword evidence="4 6" id="KW-0472">Membrane</keyword>
<accession>A0ABS8JPS8</accession>
<protein>
    <submittedName>
        <fullName evidence="7">Cell envelope integrity protein TolA</fullName>
    </submittedName>
</protein>
<comment type="subcellular location">
    <subcellularLocation>
        <location evidence="1">Membrane</location>
        <topology evidence="1">Single-pass membrane protein</topology>
    </subcellularLocation>
</comment>
<evidence type="ECO:0000313" key="7">
    <source>
        <dbReference type="EMBL" id="MCC8391892.1"/>
    </source>
</evidence>
<feature type="compositionally biased region" description="Basic and acidic residues" evidence="5">
    <location>
        <begin position="115"/>
        <end position="129"/>
    </location>
</feature>
<evidence type="ECO:0000256" key="6">
    <source>
        <dbReference type="SAM" id="Phobius"/>
    </source>
</evidence>
<organism evidence="7 8">
    <name type="scientific">Paraburkholderia sejongensis</name>
    <dbReference type="NCBI Taxonomy" id="2886946"/>
    <lineage>
        <taxon>Bacteria</taxon>
        <taxon>Pseudomonadati</taxon>
        <taxon>Pseudomonadota</taxon>
        <taxon>Betaproteobacteria</taxon>
        <taxon>Burkholderiales</taxon>
        <taxon>Burkholderiaceae</taxon>
        <taxon>Paraburkholderia</taxon>
    </lineage>
</organism>
<proteinExistence type="predicted"/>
<keyword evidence="2 6" id="KW-0812">Transmembrane</keyword>
<keyword evidence="8" id="KW-1185">Reference proteome</keyword>
<feature type="region of interest" description="Disordered" evidence="5">
    <location>
        <begin position="61"/>
        <end position="133"/>
    </location>
</feature>
<evidence type="ECO:0000256" key="3">
    <source>
        <dbReference type="ARBA" id="ARBA00022989"/>
    </source>
</evidence>
<dbReference type="Gene3D" id="3.30.1150.10">
    <property type="match status" value="1"/>
</dbReference>
<dbReference type="Proteomes" id="UP001431019">
    <property type="component" value="Unassembled WGS sequence"/>
</dbReference>
<dbReference type="NCBIfam" id="TIGR01352">
    <property type="entry name" value="tonB_Cterm"/>
    <property type="match status" value="1"/>
</dbReference>
<sequence length="348" mass="37684">MIRKNSEYPLQPPRERGTGRAFLFALVMHALLGFFLYHGIQWQNSTPEGAEAELWTEVPNVATPRPVTPPPPPVPVAPAPPVRDEQADIALQEKKRQQQQAAREAQLAEQQRQQKLKEQQEEQAKREQQAADQAAQLAAQKAAKLKQQQQEQQQAAKLKQQQLAEQQKQQQLAEQQKQQQLKAQQEQQQKQAQAEAQKKADAEKAAKAKAQAEAAAQAKKQLDAERRARLAQMQGMAGPPGSTGNGLGKSGTGSGSGGTAASPGYADKVRRAVRPNISWGGETEGLETVIAVRCSPSGTLLGANVSRSSGNAAWDAAALRAVQRSDPMPLDVNGKAPESFYITLRPAG</sequence>
<dbReference type="EMBL" id="JAJITD010000002">
    <property type="protein sequence ID" value="MCC8391892.1"/>
    <property type="molecule type" value="Genomic_DNA"/>
</dbReference>
<dbReference type="InterPro" id="IPR014161">
    <property type="entry name" value="Tol-Pal_TolA"/>
</dbReference>
<dbReference type="RefSeq" id="WP_230508121.1">
    <property type="nucleotide sequence ID" value="NZ_JAJITD010000002.1"/>
</dbReference>
<feature type="compositionally biased region" description="Pro residues" evidence="5">
    <location>
        <begin position="66"/>
        <end position="81"/>
    </location>
</feature>
<reference evidence="7 8" key="1">
    <citation type="submission" date="2021-11" db="EMBL/GenBank/DDBJ databases">
        <authorList>
            <person name="Oh E.-T."/>
            <person name="Kim S.-B."/>
        </authorList>
    </citation>
    <scope>NUCLEOTIDE SEQUENCE [LARGE SCALE GENOMIC DNA]</scope>
    <source>
        <strain evidence="7 8">MMS20-SJTR3</strain>
    </source>
</reference>
<evidence type="ECO:0000256" key="4">
    <source>
        <dbReference type="ARBA" id="ARBA00023136"/>
    </source>
</evidence>
<feature type="compositionally biased region" description="Low complexity" evidence="5">
    <location>
        <begin position="153"/>
        <end position="195"/>
    </location>
</feature>
<dbReference type="NCBIfam" id="TIGR02794">
    <property type="entry name" value="tolA_full"/>
    <property type="match status" value="1"/>
</dbReference>
<dbReference type="SUPFAM" id="SSF74653">
    <property type="entry name" value="TolA/TonB C-terminal domain"/>
    <property type="match status" value="1"/>
</dbReference>
<evidence type="ECO:0000313" key="8">
    <source>
        <dbReference type="Proteomes" id="UP001431019"/>
    </source>
</evidence>
<evidence type="ECO:0000256" key="2">
    <source>
        <dbReference type="ARBA" id="ARBA00022692"/>
    </source>
</evidence>
<comment type="caution">
    <text evidence="7">The sequence shown here is derived from an EMBL/GenBank/DDBJ whole genome shotgun (WGS) entry which is preliminary data.</text>
</comment>
<dbReference type="InterPro" id="IPR006260">
    <property type="entry name" value="TonB/TolA_C"/>
</dbReference>
<evidence type="ECO:0000256" key="1">
    <source>
        <dbReference type="ARBA" id="ARBA00004167"/>
    </source>
</evidence>
<dbReference type="Pfam" id="PF13103">
    <property type="entry name" value="TonB_2"/>
    <property type="match status" value="1"/>
</dbReference>
<feature type="transmembrane region" description="Helical" evidence="6">
    <location>
        <begin position="21"/>
        <end position="40"/>
    </location>
</feature>
<gene>
    <name evidence="7" type="primary">tolA</name>
    <name evidence="7" type="ORF">LJ656_04765</name>
</gene>
<feature type="compositionally biased region" description="Low complexity" evidence="5">
    <location>
        <begin position="208"/>
        <end position="219"/>
    </location>
</feature>
<feature type="region of interest" description="Disordered" evidence="5">
    <location>
        <begin position="153"/>
        <end position="265"/>
    </location>
</feature>
<feature type="compositionally biased region" description="Low complexity" evidence="5">
    <location>
        <begin position="98"/>
        <end position="113"/>
    </location>
</feature>
<feature type="compositionally biased region" description="Gly residues" evidence="5">
    <location>
        <begin position="241"/>
        <end position="258"/>
    </location>
</feature>